<dbReference type="RefSeq" id="WP_380603562.1">
    <property type="nucleotide sequence ID" value="NZ_JBHSDU010000015.1"/>
</dbReference>
<evidence type="ECO:0000313" key="1">
    <source>
        <dbReference type="EMBL" id="MFC4313337.1"/>
    </source>
</evidence>
<dbReference type="EMBL" id="JBHSDU010000015">
    <property type="protein sequence ID" value="MFC4313337.1"/>
    <property type="molecule type" value="Genomic_DNA"/>
</dbReference>
<accession>A0ABV8T1V6</accession>
<dbReference type="Proteomes" id="UP001595904">
    <property type="component" value="Unassembled WGS sequence"/>
</dbReference>
<keyword evidence="2" id="KW-1185">Reference proteome</keyword>
<evidence type="ECO:0000313" key="2">
    <source>
        <dbReference type="Proteomes" id="UP001595904"/>
    </source>
</evidence>
<organism evidence="1 2">
    <name type="scientific">Steroidobacter flavus</name>
    <dbReference type="NCBI Taxonomy" id="1842136"/>
    <lineage>
        <taxon>Bacteria</taxon>
        <taxon>Pseudomonadati</taxon>
        <taxon>Pseudomonadota</taxon>
        <taxon>Gammaproteobacteria</taxon>
        <taxon>Steroidobacterales</taxon>
        <taxon>Steroidobacteraceae</taxon>
        <taxon>Steroidobacter</taxon>
    </lineage>
</organism>
<name>A0ABV8T1V6_9GAMM</name>
<sequence length="244" mass="28115">MVAVFVCGSDSRIDILERTLPAVQKFWPACRYPIHVGLNTCNRPLPVGRPVIAPPSDWRREFEQQLTQLEHDHVIVLLDDFLIQAPVDQDRLAALVEDAVRLNLDYLRLIPMGRSLLARAVGRQPKEIAPGIERIRERHPFYSALQIAIWRKRHLLSMLEQPLSIWEFEHQSHDEASHCAIKADPPIAYRHLVEKGRWLPYARSLLRQAGFAPELGNRPAWPATRYGQLFVDQLRWVVLGYATC</sequence>
<protein>
    <submittedName>
        <fullName evidence="1">Uncharacterized protein</fullName>
    </submittedName>
</protein>
<gene>
    <name evidence="1" type="ORF">ACFPN2_29930</name>
</gene>
<reference evidence="2" key="1">
    <citation type="journal article" date="2019" name="Int. J. Syst. Evol. Microbiol.">
        <title>The Global Catalogue of Microorganisms (GCM) 10K type strain sequencing project: providing services to taxonomists for standard genome sequencing and annotation.</title>
        <authorList>
            <consortium name="The Broad Institute Genomics Platform"/>
            <consortium name="The Broad Institute Genome Sequencing Center for Infectious Disease"/>
            <person name="Wu L."/>
            <person name="Ma J."/>
        </authorList>
    </citation>
    <scope>NUCLEOTIDE SEQUENCE [LARGE SCALE GENOMIC DNA]</scope>
    <source>
        <strain evidence="2">CGMCC 1.10759</strain>
    </source>
</reference>
<comment type="caution">
    <text evidence="1">The sequence shown here is derived from an EMBL/GenBank/DDBJ whole genome shotgun (WGS) entry which is preliminary data.</text>
</comment>
<proteinExistence type="predicted"/>